<dbReference type="InterPro" id="IPR050834">
    <property type="entry name" value="Glycosyltransf_2"/>
</dbReference>
<dbReference type="InterPro" id="IPR029044">
    <property type="entry name" value="Nucleotide-diphossugar_trans"/>
</dbReference>
<feature type="domain" description="Glycosyltransferase 2-like" evidence="4">
    <location>
        <begin position="240"/>
        <end position="354"/>
    </location>
</feature>
<dbReference type="RefSeq" id="WP_164611467.1">
    <property type="nucleotide sequence ID" value="NZ_JAAIKE010000003.1"/>
</dbReference>
<organism evidence="5 6">
    <name type="scientific">Pseudotabrizicola algicola</name>
    <dbReference type="NCBI Taxonomy" id="2709381"/>
    <lineage>
        <taxon>Bacteria</taxon>
        <taxon>Pseudomonadati</taxon>
        <taxon>Pseudomonadota</taxon>
        <taxon>Alphaproteobacteria</taxon>
        <taxon>Rhodobacterales</taxon>
        <taxon>Paracoccaceae</taxon>
        <taxon>Pseudotabrizicola</taxon>
    </lineage>
</organism>
<dbReference type="PANTHER" id="PTHR43685">
    <property type="entry name" value="GLYCOSYLTRANSFERASE"/>
    <property type="match status" value="1"/>
</dbReference>
<name>A0A6B3RP45_9RHOB</name>
<evidence type="ECO:0000259" key="4">
    <source>
        <dbReference type="Pfam" id="PF00535"/>
    </source>
</evidence>
<gene>
    <name evidence="5" type="ORF">G3572_10310</name>
</gene>
<dbReference type="GO" id="GO:0016757">
    <property type="term" value="F:glycosyltransferase activity"/>
    <property type="evidence" value="ECO:0007669"/>
    <property type="project" value="UniProtKB-KW"/>
</dbReference>
<dbReference type="Pfam" id="PF00535">
    <property type="entry name" value="Glycos_transf_2"/>
    <property type="match status" value="1"/>
</dbReference>
<dbReference type="CDD" id="cd00761">
    <property type="entry name" value="Glyco_tranf_GTA_type"/>
    <property type="match status" value="1"/>
</dbReference>
<dbReference type="Proteomes" id="UP000481421">
    <property type="component" value="Unassembled WGS sequence"/>
</dbReference>
<accession>A0A6B3RP45</accession>
<protein>
    <submittedName>
        <fullName evidence="5">Glycosyltransferase family 2 protein</fullName>
    </submittedName>
</protein>
<proteinExistence type="inferred from homology"/>
<keyword evidence="3 5" id="KW-0808">Transferase</keyword>
<dbReference type="PANTHER" id="PTHR43685:SF5">
    <property type="entry name" value="GLYCOSYLTRANSFERASE EPSE-RELATED"/>
    <property type="match status" value="1"/>
</dbReference>
<comment type="caution">
    <text evidence="5">The sequence shown here is derived from an EMBL/GenBank/DDBJ whole genome shotgun (WGS) entry which is preliminary data.</text>
</comment>
<reference evidence="5 6" key="1">
    <citation type="submission" date="2020-02" db="EMBL/GenBank/DDBJ databases">
        <title>Rhodobacter algicola sp. nov., isolated from microalga culture.</title>
        <authorList>
            <person name="Park C.-Y."/>
        </authorList>
    </citation>
    <scope>NUCLEOTIDE SEQUENCE [LARGE SCALE GENOMIC DNA]</scope>
    <source>
        <strain evidence="5 6">ETT8</strain>
    </source>
</reference>
<evidence type="ECO:0000313" key="5">
    <source>
        <dbReference type="EMBL" id="NEX46598.1"/>
    </source>
</evidence>
<dbReference type="EMBL" id="JAAIKE010000003">
    <property type="protein sequence ID" value="NEX46598.1"/>
    <property type="molecule type" value="Genomic_DNA"/>
</dbReference>
<sequence length="496" mass="53248">MMRLQATALLRALRPVMPRRWRLPTGFDPDGYLRQNPDVAKGGVDPALHFLRHGRIEGRLPRDLQAAKAEAAIWAGEDARSVLESLLKCGAVPEALWAGLALARLAAVAGDWSSAARLLSPPDAFLDGLGLPDPVLLRAEMVLRLGDLATASTALDIVQARFGPASGWRLLKSALALAHGDDAGWSASLAALYDRHGLDVPRLSPHTTADRDPVQVPAFDRLSARASAVVNEAERAPLVTVVMPARNAAATIDTALASLVAQSWRRLEVLVVENGSDDDTAARVARWSQRDARVRLVAGRRGAGAYAARNLGLEHAAGEIIALQDADDWSHPDRLARQMQALMAGSHLAACLSHWVRVTPDLCPSLWRPDVRPVHVNLSSIMLRREVIDRIGPWDQVRAGADTEFVARLRHVCGGSGVHLLMPDVPLAFGRIGAASLTQASETGLTGPGAAARAAYIAAAAQWHRSAETPRLPEPGMPRAFPVPDLLRIDVLEGQE</sequence>
<dbReference type="InterPro" id="IPR001173">
    <property type="entry name" value="Glyco_trans_2-like"/>
</dbReference>
<comment type="similarity">
    <text evidence="1">Belongs to the glycosyltransferase 2 family.</text>
</comment>
<evidence type="ECO:0000256" key="2">
    <source>
        <dbReference type="ARBA" id="ARBA00022676"/>
    </source>
</evidence>
<dbReference type="AlphaFoldDB" id="A0A6B3RP45"/>
<keyword evidence="6" id="KW-1185">Reference proteome</keyword>
<evidence type="ECO:0000313" key="6">
    <source>
        <dbReference type="Proteomes" id="UP000481421"/>
    </source>
</evidence>
<keyword evidence="2" id="KW-0328">Glycosyltransferase</keyword>
<evidence type="ECO:0000256" key="1">
    <source>
        <dbReference type="ARBA" id="ARBA00006739"/>
    </source>
</evidence>
<evidence type="ECO:0000256" key="3">
    <source>
        <dbReference type="ARBA" id="ARBA00022679"/>
    </source>
</evidence>
<dbReference type="Gene3D" id="3.90.550.10">
    <property type="entry name" value="Spore Coat Polysaccharide Biosynthesis Protein SpsA, Chain A"/>
    <property type="match status" value="1"/>
</dbReference>
<dbReference type="SUPFAM" id="SSF53448">
    <property type="entry name" value="Nucleotide-diphospho-sugar transferases"/>
    <property type="match status" value="1"/>
</dbReference>